<dbReference type="AlphaFoldDB" id="A0A557SWF4"/>
<evidence type="ECO:0000313" key="2">
    <source>
        <dbReference type="Proteomes" id="UP000315289"/>
    </source>
</evidence>
<gene>
    <name evidence="1" type="ORF">NARC_50117</name>
</gene>
<dbReference type="Proteomes" id="UP000315289">
    <property type="component" value="Unassembled WGS sequence"/>
</dbReference>
<organism evidence="1 2">
    <name type="scientific">Candidatus Nitrosocosmicus arcticus</name>
    <dbReference type="NCBI Taxonomy" id="2035267"/>
    <lineage>
        <taxon>Archaea</taxon>
        <taxon>Nitrososphaerota</taxon>
        <taxon>Nitrososphaeria</taxon>
        <taxon>Nitrososphaerales</taxon>
        <taxon>Nitrososphaeraceae</taxon>
        <taxon>Candidatus Nitrosocosmicus</taxon>
    </lineage>
</organism>
<dbReference type="EMBL" id="VOAH01000005">
    <property type="protein sequence ID" value="TVP40936.1"/>
    <property type="molecule type" value="Genomic_DNA"/>
</dbReference>
<keyword evidence="2" id="KW-1185">Reference proteome</keyword>
<evidence type="ECO:0000313" key="1">
    <source>
        <dbReference type="EMBL" id="TVP40936.1"/>
    </source>
</evidence>
<accession>A0A557SWF4</accession>
<proteinExistence type="predicted"/>
<name>A0A557SWF4_9ARCH</name>
<reference evidence="1 2" key="1">
    <citation type="journal article" date="2019" name="Front. Microbiol.">
        <title>Ammonia Oxidation by the Arctic Terrestrial Thaumarchaeote Candidatus Nitrosocosmicus arcticus Is Stimulated by Increasing Temperatures.</title>
        <authorList>
            <person name="Alves R.J.E."/>
            <person name="Kerou M."/>
            <person name="Zappe A."/>
            <person name="Bittner R."/>
            <person name="Abby S.S."/>
            <person name="Schmidt H.A."/>
            <person name="Pfeifer K."/>
            <person name="Schleper C."/>
        </authorList>
    </citation>
    <scope>NUCLEOTIDE SEQUENCE [LARGE SCALE GENOMIC DNA]</scope>
    <source>
        <strain evidence="1 2">Kfb</strain>
    </source>
</reference>
<comment type="caution">
    <text evidence="1">The sequence shown here is derived from an EMBL/GenBank/DDBJ whole genome shotgun (WGS) entry which is preliminary data.</text>
</comment>
<sequence>MNLMVQNFMTTDVFYVSANNLHDLAFPIFLKMSIKDAVIVLI</sequence>
<protein>
    <submittedName>
        <fullName evidence="1">Uncharacterized protein</fullName>
    </submittedName>
</protein>